<comment type="function">
    <text evidence="1">Acyltransferase required for the direct transfer of medium- to long-chain fatty acyl moieties from a carrier protein (MbtL) on to the epsilon-amino group of lysine residue in the mycobactin core.</text>
</comment>
<evidence type="ECO:0000256" key="4">
    <source>
        <dbReference type="ARBA" id="ARBA00023251"/>
    </source>
</evidence>
<dbReference type="GO" id="GO:0019290">
    <property type="term" value="P:siderophore biosynthetic process"/>
    <property type="evidence" value="ECO:0007669"/>
    <property type="project" value="InterPro"/>
</dbReference>
<dbReference type="EMBL" id="QEKW01000002">
    <property type="protein sequence ID" value="PVZ13252.1"/>
    <property type="molecule type" value="Genomic_DNA"/>
</dbReference>
<evidence type="ECO:0000256" key="1">
    <source>
        <dbReference type="ARBA" id="ARBA00003818"/>
    </source>
</evidence>
<accession>A0A2U1FMC2</accession>
<dbReference type="UniPathway" id="UPA00011"/>
<dbReference type="GO" id="GO:0016410">
    <property type="term" value="F:N-acyltransferase activity"/>
    <property type="evidence" value="ECO:0007669"/>
    <property type="project" value="TreeGrafter"/>
</dbReference>
<dbReference type="PANTHER" id="PTHR31438">
    <property type="entry name" value="LYSINE N-ACYLTRANSFERASE C17G9.06C-RELATED"/>
    <property type="match status" value="1"/>
</dbReference>
<gene>
    <name evidence="8" type="ORF">C8D89_102402</name>
</gene>
<keyword evidence="4" id="KW-0046">Antibiotic resistance</keyword>
<dbReference type="AlphaFoldDB" id="A0A2U1FMC2"/>
<dbReference type="GO" id="GO:0046677">
    <property type="term" value="P:response to antibiotic"/>
    <property type="evidence" value="ECO:0007669"/>
    <property type="project" value="UniProtKB-KW"/>
</dbReference>
<evidence type="ECO:0000256" key="5">
    <source>
        <dbReference type="ARBA" id="ARBA00031122"/>
    </source>
</evidence>
<dbReference type="InterPro" id="IPR000182">
    <property type="entry name" value="GNAT_dom"/>
</dbReference>
<name>A0A2U1FMC2_9PSEU</name>
<evidence type="ECO:0000259" key="7">
    <source>
        <dbReference type="PROSITE" id="PS51186"/>
    </source>
</evidence>
<comment type="caution">
    <text evidence="8">The sequence shown here is derived from an EMBL/GenBank/DDBJ whole genome shotgun (WGS) entry which is preliminary data.</text>
</comment>
<dbReference type="PROSITE" id="PS51186">
    <property type="entry name" value="GNAT"/>
    <property type="match status" value="1"/>
</dbReference>
<evidence type="ECO:0000256" key="3">
    <source>
        <dbReference type="ARBA" id="ARBA00020586"/>
    </source>
</evidence>
<keyword evidence="9" id="KW-1185">Reference proteome</keyword>
<sequence length="195" mass="21420">MTRRVSEDDGDPARLPLRPPPVPALDAPWSLRLVTPHDAATVHAWMHRPHVATRWDQAWSRERWDAEIARQLAGEHSRPCLVARDGLELAYVEIYRVARDGLAEHYDAGPDDLGLHVAIGEEDRTGFGLGTALLTALAEALLAADPACERIVLEPEEGNAAMHRALAKAGFVATARVRLPHKVALLHVRERVTAA</sequence>
<dbReference type="Proteomes" id="UP000245639">
    <property type="component" value="Unassembled WGS sequence"/>
</dbReference>
<feature type="domain" description="N-acetyltransferase" evidence="7">
    <location>
        <begin position="29"/>
        <end position="195"/>
    </location>
</feature>
<dbReference type="SUPFAM" id="SSF55729">
    <property type="entry name" value="Acyl-CoA N-acyltransferases (Nat)"/>
    <property type="match status" value="1"/>
</dbReference>
<evidence type="ECO:0000256" key="2">
    <source>
        <dbReference type="ARBA" id="ARBA00005102"/>
    </source>
</evidence>
<dbReference type="InterPro" id="IPR019432">
    <property type="entry name" value="Acyltransferase_MbtK/IucB-like"/>
</dbReference>
<dbReference type="InterPro" id="IPR016181">
    <property type="entry name" value="Acyl_CoA_acyltransferase"/>
</dbReference>
<feature type="region of interest" description="Disordered" evidence="6">
    <location>
        <begin position="1"/>
        <end position="21"/>
    </location>
</feature>
<protein>
    <recommendedName>
        <fullName evidence="3">Lysine N-acyltransferase MbtK</fullName>
    </recommendedName>
    <alternativeName>
        <fullName evidence="5">Mycobactin synthase protein K</fullName>
    </alternativeName>
</protein>
<organism evidence="8 9">
    <name type="scientific">Actinomycetospora cinnamomea</name>
    <dbReference type="NCBI Taxonomy" id="663609"/>
    <lineage>
        <taxon>Bacteria</taxon>
        <taxon>Bacillati</taxon>
        <taxon>Actinomycetota</taxon>
        <taxon>Actinomycetes</taxon>
        <taxon>Pseudonocardiales</taxon>
        <taxon>Pseudonocardiaceae</taxon>
        <taxon>Actinomycetospora</taxon>
    </lineage>
</organism>
<evidence type="ECO:0000256" key="6">
    <source>
        <dbReference type="SAM" id="MobiDB-lite"/>
    </source>
</evidence>
<comment type="pathway">
    <text evidence="2">Siderophore biosynthesis; mycobactin biosynthesis.</text>
</comment>
<dbReference type="Gene3D" id="3.40.630.30">
    <property type="match status" value="1"/>
</dbReference>
<reference evidence="8 9" key="1">
    <citation type="submission" date="2018-04" db="EMBL/GenBank/DDBJ databases">
        <title>Genomic Encyclopedia of Type Strains, Phase IV (KMG-IV): sequencing the most valuable type-strain genomes for metagenomic binning, comparative biology and taxonomic classification.</title>
        <authorList>
            <person name="Goeker M."/>
        </authorList>
    </citation>
    <scope>NUCLEOTIDE SEQUENCE [LARGE SCALE GENOMIC DNA]</scope>
    <source>
        <strain evidence="8 9">DSM 45771</strain>
    </source>
</reference>
<evidence type="ECO:0000313" key="9">
    <source>
        <dbReference type="Proteomes" id="UP000245639"/>
    </source>
</evidence>
<dbReference type="SMART" id="SM01006">
    <property type="entry name" value="AlcB"/>
    <property type="match status" value="1"/>
</dbReference>
<proteinExistence type="predicted"/>
<dbReference type="Pfam" id="PF13523">
    <property type="entry name" value="Acetyltransf_8"/>
    <property type="match status" value="1"/>
</dbReference>
<dbReference type="PANTHER" id="PTHR31438:SF1">
    <property type="entry name" value="LYSINE N-ACYLTRANSFERASE C17G9.06C-RELATED"/>
    <property type="match status" value="1"/>
</dbReference>
<keyword evidence="8" id="KW-0808">Transferase</keyword>
<evidence type="ECO:0000313" key="8">
    <source>
        <dbReference type="EMBL" id="PVZ13252.1"/>
    </source>
</evidence>